<reference evidence="9 10" key="1">
    <citation type="submission" date="2023-02" db="EMBL/GenBank/DDBJ databases">
        <title>LHISI_Scaffold_Assembly.</title>
        <authorList>
            <person name="Stuart O.P."/>
            <person name="Cleave R."/>
            <person name="Magrath M.J.L."/>
            <person name="Mikheyev A.S."/>
        </authorList>
    </citation>
    <scope>NUCLEOTIDE SEQUENCE [LARGE SCALE GENOMIC DNA]</scope>
    <source>
        <strain evidence="9">Daus_M_001</strain>
        <tissue evidence="9">Leg muscle</tissue>
    </source>
</reference>
<keyword evidence="2" id="KW-0548">Nucleotidyltransferase</keyword>
<keyword evidence="1" id="KW-0808">Transferase</keyword>
<dbReference type="EMBL" id="JARBHB010000008">
    <property type="protein sequence ID" value="KAJ8876787.1"/>
    <property type="molecule type" value="Genomic_DNA"/>
</dbReference>
<dbReference type="Proteomes" id="UP001159363">
    <property type="component" value="Chromosome 7"/>
</dbReference>
<sequence length="414" mass="45355">MFSSNIPRSFGSPTFRIIHLPGSHVPSSPGTRQPPSSPLSWHRLNEADTCLSWKREAVPDECRSWLVRAIYFNLQRLTRDAVTSAIVPRKAPSLPDARIVAGPNRGPRVGLASRCQGEKGKEEGVRGGAWWGDGLRGLELDPPQEECLLAAGSADIRFPERLRLSISLPLFLSALLCRARPSSTALLLPLGPHPFPVLKPLPPSANGSHDSLAGASPHECRVRVDASHNTSDQTIDFLLHTPVSTTRLIVARPCEQRQGNEASAMAMLVLATAEGKASQTRPAEKCKSSEPWGFAAIFVPANTGGPPVSTPLRGPVIQRSKIDVVRERQPKQRELPAIKYFVTYFRQYLYGKTSAIETGHTSLRFLEAMTEHNIRIQVMAIALAEYDFQADATSRLPTTGKAETAIIQINNNKY</sequence>
<evidence type="ECO:0000313" key="9">
    <source>
        <dbReference type="EMBL" id="KAJ8876787.1"/>
    </source>
</evidence>
<organism evidence="9 10">
    <name type="scientific">Dryococelus australis</name>
    <dbReference type="NCBI Taxonomy" id="614101"/>
    <lineage>
        <taxon>Eukaryota</taxon>
        <taxon>Metazoa</taxon>
        <taxon>Ecdysozoa</taxon>
        <taxon>Arthropoda</taxon>
        <taxon>Hexapoda</taxon>
        <taxon>Insecta</taxon>
        <taxon>Pterygota</taxon>
        <taxon>Neoptera</taxon>
        <taxon>Polyneoptera</taxon>
        <taxon>Phasmatodea</taxon>
        <taxon>Verophasmatodea</taxon>
        <taxon>Anareolatae</taxon>
        <taxon>Phasmatidae</taxon>
        <taxon>Eurycanthinae</taxon>
        <taxon>Dryococelus</taxon>
    </lineage>
</organism>
<accession>A0ABQ9GXQ4</accession>
<feature type="region of interest" description="Disordered" evidence="7">
    <location>
        <begin position="21"/>
        <end position="40"/>
    </location>
</feature>
<gene>
    <name evidence="9" type="ORF">PR048_021234</name>
</gene>
<name>A0ABQ9GXQ4_9NEOP</name>
<evidence type="ECO:0000256" key="1">
    <source>
        <dbReference type="ARBA" id="ARBA00022679"/>
    </source>
</evidence>
<dbReference type="InterPro" id="IPR041373">
    <property type="entry name" value="RT_RNaseH"/>
</dbReference>
<keyword evidence="3" id="KW-0540">Nuclease</keyword>
<evidence type="ECO:0000256" key="4">
    <source>
        <dbReference type="ARBA" id="ARBA00022759"/>
    </source>
</evidence>
<keyword evidence="10" id="KW-1185">Reference proteome</keyword>
<keyword evidence="6" id="KW-0695">RNA-directed DNA polymerase</keyword>
<evidence type="ECO:0000259" key="8">
    <source>
        <dbReference type="Pfam" id="PF17917"/>
    </source>
</evidence>
<protein>
    <recommendedName>
        <fullName evidence="8">Reverse transcriptase RNase H-like domain-containing protein</fullName>
    </recommendedName>
</protein>
<dbReference type="Pfam" id="PF17917">
    <property type="entry name" value="RT_RNaseH"/>
    <property type="match status" value="1"/>
</dbReference>
<evidence type="ECO:0000313" key="10">
    <source>
        <dbReference type="Proteomes" id="UP001159363"/>
    </source>
</evidence>
<evidence type="ECO:0000256" key="5">
    <source>
        <dbReference type="ARBA" id="ARBA00022801"/>
    </source>
</evidence>
<evidence type="ECO:0000256" key="3">
    <source>
        <dbReference type="ARBA" id="ARBA00022722"/>
    </source>
</evidence>
<keyword evidence="5" id="KW-0378">Hydrolase</keyword>
<evidence type="ECO:0000256" key="6">
    <source>
        <dbReference type="ARBA" id="ARBA00022918"/>
    </source>
</evidence>
<feature type="domain" description="Reverse transcriptase RNase H-like" evidence="8">
    <location>
        <begin position="329"/>
        <end position="386"/>
    </location>
</feature>
<comment type="caution">
    <text evidence="9">The sequence shown here is derived from an EMBL/GenBank/DDBJ whole genome shotgun (WGS) entry which is preliminary data.</text>
</comment>
<proteinExistence type="predicted"/>
<evidence type="ECO:0000256" key="2">
    <source>
        <dbReference type="ARBA" id="ARBA00022695"/>
    </source>
</evidence>
<keyword evidence="4" id="KW-0255">Endonuclease</keyword>
<evidence type="ECO:0000256" key="7">
    <source>
        <dbReference type="SAM" id="MobiDB-lite"/>
    </source>
</evidence>
<feature type="compositionally biased region" description="Polar residues" evidence="7">
    <location>
        <begin position="25"/>
        <end position="34"/>
    </location>
</feature>